<evidence type="ECO:0000256" key="1">
    <source>
        <dbReference type="ARBA" id="ARBA00022723"/>
    </source>
</evidence>
<feature type="region of interest" description="Disordered" evidence="4">
    <location>
        <begin position="506"/>
        <end position="527"/>
    </location>
</feature>
<organism evidence="6 7">
    <name type="scientific">Theileria equi strain WA</name>
    <dbReference type="NCBI Taxonomy" id="1537102"/>
    <lineage>
        <taxon>Eukaryota</taxon>
        <taxon>Sar</taxon>
        <taxon>Alveolata</taxon>
        <taxon>Apicomplexa</taxon>
        <taxon>Aconoidasida</taxon>
        <taxon>Piroplasmida</taxon>
        <taxon>Theileriidae</taxon>
        <taxon>Theileria</taxon>
    </lineage>
</organism>
<dbReference type="Proteomes" id="UP000031512">
    <property type="component" value="Unassembled WGS sequence"/>
</dbReference>
<dbReference type="GeneID" id="15804868"/>
<keyword evidence="3" id="KW-0862">Zinc</keyword>
<sequence>MNAGHDSSGLGASLKEEVGSYDDEQISTLEIINNLNIPIELGPNESFDIPTDLNSLIKKFELPYSGDLSIEDGNDSNSDGLEQPNDLSDGDYVPPVKGGHQQDVTMDIYGGLNQKLSMEIDSDYIKPLVKSKKKKSKAQVAKQQKVPVEVPITTMVENWAQCENCKKWRRLPFNVDTNKLPDTWVCALNVWDPIFNSCDVPEEKYPENTTQDLLPVDPLNPAVPLAPGIHNTLDLQVSGLVLPQAVKQDGSLHIKDLEDEPRLKRGQRNKKKESRTVSESGYYTRNMRTRNMDTRSRSVGSSKSSYSGRHIKTSALLDYSYEDTSRSQKRVSRQVSAPVTTGLTIVDEDAELVKLLLNKVPETSKHPLKDRLVLYSVNLFTLLATELPHSSLFLDNPRFSSDGTHVVPPPISIDATTDDNTANQDAPPVDIPRPHADVSGYGKDDGTITLGFAYKTTWPSIDPDTSTIDSVDDVDPNLDTSRSQLFAMFPKLASQIPELPLYAQENDKEDVSQDTQEFMVTRRGKRKRSRHALNKNVDVIDDPRANVIMEQDDVLNAVYSFAKQHEENSKRYRHCDPLKVASGNLLNIPIYYPKTAETPVNNIADQSDTQEQSAKAEDTYLPLELTSTPSTYFGSKKKEAEPSNNIQLERIRQELMMERVKSTYLKRIKTAHPDIEYPSPDLKRLSRRFKSRYEQTGESDPDNRSDYSGSFSKSPDQKSGSLESLASIYTQHNSQDDIAELSSDAYLDKDSSSLDISGLLFQSIPHDALSSAEFDKDAIKLLSTPIVYNGQELEDSAHSNEVDMNLLSLPIPDLASVLNTPPPVV</sequence>
<dbReference type="PANTHER" id="PTHR46524">
    <property type="entry name" value="CW-TYPE ZINC FINGER"/>
    <property type="match status" value="1"/>
</dbReference>
<feature type="compositionally biased region" description="Basic and acidic residues" evidence="4">
    <location>
        <begin position="252"/>
        <end position="263"/>
    </location>
</feature>
<evidence type="ECO:0000259" key="5">
    <source>
        <dbReference type="PROSITE" id="PS51050"/>
    </source>
</evidence>
<feature type="compositionally biased region" description="Basic residues" evidence="4">
    <location>
        <begin position="264"/>
        <end position="273"/>
    </location>
</feature>
<feature type="compositionally biased region" description="Polar residues" evidence="4">
    <location>
        <begin position="706"/>
        <end position="719"/>
    </location>
</feature>
<feature type="region of interest" description="Disordered" evidence="4">
    <location>
        <begin position="626"/>
        <end position="645"/>
    </location>
</feature>
<feature type="region of interest" description="Disordered" evidence="4">
    <location>
        <begin position="252"/>
        <end position="307"/>
    </location>
</feature>
<feature type="domain" description="CW-type" evidence="5">
    <location>
        <begin position="153"/>
        <end position="206"/>
    </location>
</feature>
<dbReference type="InterPro" id="IPR055300">
    <property type="entry name" value="CWZF3/5/7"/>
</dbReference>
<dbReference type="RefSeq" id="XP_004831424.1">
    <property type="nucleotide sequence ID" value="XM_004831367.1"/>
</dbReference>
<dbReference type="PROSITE" id="PS51050">
    <property type="entry name" value="ZF_CW"/>
    <property type="match status" value="1"/>
</dbReference>
<evidence type="ECO:0000256" key="2">
    <source>
        <dbReference type="ARBA" id="ARBA00022771"/>
    </source>
</evidence>
<protein>
    <recommendedName>
        <fullName evidence="5">CW-type domain-containing protein</fullName>
    </recommendedName>
</protein>
<dbReference type="AlphaFoldDB" id="L1L987"/>
<keyword evidence="2" id="KW-0863">Zinc-finger</keyword>
<accession>L1L987</accession>
<evidence type="ECO:0000313" key="7">
    <source>
        <dbReference type="Proteomes" id="UP000031512"/>
    </source>
</evidence>
<evidence type="ECO:0000256" key="3">
    <source>
        <dbReference type="ARBA" id="ARBA00022833"/>
    </source>
</evidence>
<keyword evidence="7" id="KW-1185">Reference proteome</keyword>
<feature type="region of interest" description="Disordered" evidence="4">
    <location>
        <begin position="692"/>
        <end position="719"/>
    </location>
</feature>
<dbReference type="STRING" id="1537102.L1L987"/>
<dbReference type="PANTHER" id="PTHR46524:SF7">
    <property type="entry name" value="CW-TYPE ZINC FINGER"/>
    <property type="match status" value="1"/>
</dbReference>
<dbReference type="Pfam" id="PF07496">
    <property type="entry name" value="zf-CW"/>
    <property type="match status" value="1"/>
</dbReference>
<dbReference type="EMBL" id="ACOU01000008">
    <property type="protein sequence ID" value="EKX71972.1"/>
    <property type="molecule type" value="Genomic_DNA"/>
</dbReference>
<dbReference type="InterPro" id="IPR011124">
    <property type="entry name" value="Znf_CW"/>
</dbReference>
<feature type="compositionally biased region" description="Low complexity" evidence="4">
    <location>
        <begin position="297"/>
        <end position="307"/>
    </location>
</feature>
<gene>
    <name evidence="6" type="ORF">BEWA_016500</name>
</gene>
<keyword evidence="1" id="KW-0479">Metal-binding</keyword>
<dbReference type="GO" id="GO:0008270">
    <property type="term" value="F:zinc ion binding"/>
    <property type="evidence" value="ECO:0007669"/>
    <property type="project" value="UniProtKB-KW"/>
</dbReference>
<reference evidence="6 7" key="1">
    <citation type="journal article" date="2012" name="BMC Genomics">
        <title>Comparative genomic analysis and phylogenetic position of Theileria equi.</title>
        <authorList>
            <person name="Kappmeyer L.S."/>
            <person name="Thiagarajan M."/>
            <person name="Herndon D.R."/>
            <person name="Ramsay J.D."/>
            <person name="Caler E."/>
            <person name="Djikeng A."/>
            <person name="Gillespie J.J."/>
            <person name="Lau A.O."/>
            <person name="Roalson E.H."/>
            <person name="Silva J.C."/>
            <person name="Silva M.G."/>
            <person name="Suarez C.E."/>
            <person name="Ueti M.W."/>
            <person name="Nene V.M."/>
            <person name="Mealey R.H."/>
            <person name="Knowles D.P."/>
            <person name="Brayton K.A."/>
        </authorList>
    </citation>
    <scope>NUCLEOTIDE SEQUENCE [LARGE SCALE GENOMIC DNA]</scope>
    <source>
        <strain evidence="6 7">WA</strain>
    </source>
</reference>
<dbReference type="eggNOG" id="ENOG502SC6K">
    <property type="taxonomic scope" value="Eukaryota"/>
</dbReference>
<dbReference type="VEuPathDB" id="PiroplasmaDB:BEWA_016500"/>
<evidence type="ECO:0000256" key="4">
    <source>
        <dbReference type="SAM" id="MobiDB-lite"/>
    </source>
</evidence>
<dbReference type="Gene3D" id="3.30.40.100">
    <property type="match status" value="1"/>
</dbReference>
<comment type="caution">
    <text evidence="6">The sequence shown here is derived from an EMBL/GenBank/DDBJ whole genome shotgun (WGS) entry which is preliminary data.</text>
</comment>
<dbReference type="OrthoDB" id="366391at2759"/>
<feature type="compositionally biased region" description="Basic and acidic residues" evidence="4">
    <location>
        <begin position="692"/>
        <end position="705"/>
    </location>
</feature>
<dbReference type="KEGG" id="beq:BEWA_016500"/>
<proteinExistence type="predicted"/>
<evidence type="ECO:0000313" key="6">
    <source>
        <dbReference type="EMBL" id="EKX71972.1"/>
    </source>
</evidence>
<name>L1L987_THEEQ</name>
<feature type="region of interest" description="Disordered" evidence="4">
    <location>
        <begin position="68"/>
        <end position="92"/>
    </location>
</feature>